<feature type="signal peptide" evidence="11">
    <location>
        <begin position="1"/>
        <end position="19"/>
    </location>
</feature>
<evidence type="ECO:0000256" key="11">
    <source>
        <dbReference type="SAM" id="SignalP"/>
    </source>
</evidence>
<keyword evidence="3" id="KW-0813">Transport</keyword>
<reference evidence="13 14" key="1">
    <citation type="submission" date="2023-02" db="EMBL/GenBank/DDBJ databases">
        <title>Bacterial whole genome sequence for Curvibacter sp. HBC28.</title>
        <authorList>
            <person name="Le V."/>
            <person name="Ko S.-R."/>
            <person name="Ahn C.-Y."/>
            <person name="Oh H.-M."/>
        </authorList>
    </citation>
    <scope>NUCLEOTIDE SEQUENCE [LARGE SCALE GENOMIC DNA]</scope>
    <source>
        <strain evidence="13 14">HBC28</strain>
    </source>
</reference>
<evidence type="ECO:0000256" key="8">
    <source>
        <dbReference type="ARBA" id="ARBA00023114"/>
    </source>
</evidence>
<keyword evidence="9" id="KW-0472">Membrane</keyword>
<dbReference type="EMBL" id="JAQSIO010000004">
    <property type="protein sequence ID" value="MDD0815454.1"/>
    <property type="molecule type" value="Genomic_DNA"/>
</dbReference>
<evidence type="ECO:0000256" key="1">
    <source>
        <dbReference type="ARBA" id="ARBA00004571"/>
    </source>
</evidence>
<proteinExistence type="predicted"/>
<comment type="caution">
    <text evidence="13">The sequence shown here is derived from an EMBL/GenBank/DDBJ whole genome shotgun (WGS) entry which is preliminary data.</text>
</comment>
<dbReference type="PANTHER" id="PTHR34501:SF9">
    <property type="entry name" value="MAJOR OUTER MEMBRANE PROTEIN P.IA"/>
    <property type="match status" value="1"/>
</dbReference>
<comment type="subcellular location">
    <subcellularLocation>
        <location evidence="1">Cell outer membrane</location>
        <topology evidence="1">Multi-pass membrane protein</topology>
    </subcellularLocation>
</comment>
<name>A0ABT5MFU3_9BURK</name>
<dbReference type="Proteomes" id="UP001528672">
    <property type="component" value="Unassembled WGS sequence"/>
</dbReference>
<dbReference type="CDD" id="cd00342">
    <property type="entry name" value="gram_neg_porins"/>
    <property type="match status" value="1"/>
</dbReference>
<feature type="domain" description="Porin" evidence="12">
    <location>
        <begin position="5"/>
        <end position="352"/>
    </location>
</feature>
<dbReference type="Gene3D" id="2.40.160.10">
    <property type="entry name" value="Porin"/>
    <property type="match status" value="1"/>
</dbReference>
<keyword evidence="8" id="KW-0626">Porin</keyword>
<evidence type="ECO:0000256" key="4">
    <source>
        <dbReference type="ARBA" id="ARBA00022452"/>
    </source>
</evidence>
<gene>
    <name evidence="13" type="ORF">PSQ39_12530</name>
</gene>
<dbReference type="InterPro" id="IPR050298">
    <property type="entry name" value="Gram-neg_bact_OMP"/>
</dbReference>
<dbReference type="SUPFAM" id="SSF56935">
    <property type="entry name" value="Porins"/>
    <property type="match status" value="1"/>
</dbReference>
<evidence type="ECO:0000313" key="14">
    <source>
        <dbReference type="Proteomes" id="UP001528672"/>
    </source>
</evidence>
<evidence type="ECO:0000256" key="3">
    <source>
        <dbReference type="ARBA" id="ARBA00022448"/>
    </source>
</evidence>
<organism evidence="13 14">
    <name type="scientific">Curvibacter microcysteis</name>
    <dbReference type="NCBI Taxonomy" id="3026419"/>
    <lineage>
        <taxon>Bacteria</taxon>
        <taxon>Pseudomonadati</taxon>
        <taxon>Pseudomonadota</taxon>
        <taxon>Betaproteobacteria</taxon>
        <taxon>Burkholderiales</taxon>
        <taxon>Comamonadaceae</taxon>
        <taxon>Curvibacter</taxon>
    </lineage>
</organism>
<accession>A0ABT5MFU3</accession>
<keyword evidence="4" id="KW-1134">Transmembrane beta strand</keyword>
<dbReference type="Pfam" id="PF13609">
    <property type="entry name" value="Porin_4"/>
    <property type="match status" value="1"/>
</dbReference>
<evidence type="ECO:0000256" key="2">
    <source>
        <dbReference type="ARBA" id="ARBA00011233"/>
    </source>
</evidence>
<evidence type="ECO:0000256" key="7">
    <source>
        <dbReference type="ARBA" id="ARBA00023065"/>
    </source>
</evidence>
<keyword evidence="6 11" id="KW-0732">Signal</keyword>
<sequence>MKKSLVALAAFSACGLSLAQSSVTLFGVLDLAYENVKTNTGRISGVSPSGNAASRLGFRGVEDLGGGLAATFWLEAAINPASGIGSSGTTTNNQRSDVAAGGLTFNRRATVGLTGAFGEVRLGRDTTPSWQNYLNADPFAAAGVGTLILDYTGSAAANTFVRASNSVGYILPSGLGGVYGQAMYAFGNQASNATINNINTASNGRYVGARLGYKQDALDVAAAYTRTTFAGLTQNLGNGGLAGPGTSGAAAPLAGDMADTSVYGSYNFGVAKVMGIVAQQKLSDVSKLGNAQSTKGWSLGVNAPVGAANVLASVGQVKLGNAKAQKLAVGGVYNLSKRTALYGTLARVSNSGGASMAAGSYGSGALGPVAGAANVNSNSTGIDFGVRVSF</sequence>
<dbReference type="InterPro" id="IPR023614">
    <property type="entry name" value="Porin_dom_sf"/>
</dbReference>
<evidence type="ECO:0000256" key="6">
    <source>
        <dbReference type="ARBA" id="ARBA00022729"/>
    </source>
</evidence>
<keyword evidence="10" id="KW-0998">Cell outer membrane</keyword>
<evidence type="ECO:0000256" key="9">
    <source>
        <dbReference type="ARBA" id="ARBA00023136"/>
    </source>
</evidence>
<evidence type="ECO:0000256" key="5">
    <source>
        <dbReference type="ARBA" id="ARBA00022692"/>
    </source>
</evidence>
<evidence type="ECO:0000259" key="12">
    <source>
        <dbReference type="Pfam" id="PF13609"/>
    </source>
</evidence>
<protein>
    <submittedName>
        <fullName evidence="13">Porin</fullName>
    </submittedName>
</protein>
<dbReference type="RefSeq" id="WP_273927148.1">
    <property type="nucleotide sequence ID" value="NZ_JAQSIO010000004.1"/>
</dbReference>
<dbReference type="InterPro" id="IPR033900">
    <property type="entry name" value="Gram_neg_porin_domain"/>
</dbReference>
<feature type="chain" id="PRO_5047295032" evidence="11">
    <location>
        <begin position="20"/>
        <end position="390"/>
    </location>
</feature>
<comment type="subunit">
    <text evidence="2">Homotrimer.</text>
</comment>
<dbReference type="PANTHER" id="PTHR34501">
    <property type="entry name" value="PROTEIN YDDL-RELATED"/>
    <property type="match status" value="1"/>
</dbReference>
<keyword evidence="7" id="KW-0406">Ion transport</keyword>
<keyword evidence="5" id="KW-0812">Transmembrane</keyword>
<evidence type="ECO:0000256" key="10">
    <source>
        <dbReference type="ARBA" id="ARBA00023237"/>
    </source>
</evidence>
<keyword evidence="14" id="KW-1185">Reference proteome</keyword>
<evidence type="ECO:0000313" key="13">
    <source>
        <dbReference type="EMBL" id="MDD0815454.1"/>
    </source>
</evidence>